<dbReference type="PANTHER" id="PTHR45138:SF9">
    <property type="entry name" value="DIGUANYLATE CYCLASE DGCM-RELATED"/>
    <property type="match status" value="1"/>
</dbReference>
<evidence type="ECO:0000259" key="2">
    <source>
        <dbReference type="PROSITE" id="PS50887"/>
    </source>
</evidence>
<keyword evidence="1" id="KW-0812">Transmembrane</keyword>
<dbReference type="InterPro" id="IPR000160">
    <property type="entry name" value="GGDEF_dom"/>
</dbReference>
<dbReference type="GO" id="GO:0043709">
    <property type="term" value="P:cell adhesion involved in single-species biofilm formation"/>
    <property type="evidence" value="ECO:0007669"/>
    <property type="project" value="TreeGrafter"/>
</dbReference>
<reference evidence="3" key="1">
    <citation type="submission" date="2022-03" db="EMBL/GenBank/DDBJ databases">
        <title>First case of bacteraemia caused by Dielma fastidiosa in a patient hospitalised with diverticulitis.</title>
        <authorList>
            <person name="Forman-Ankjaer B."/>
            <person name="Hvid-Jensen F."/>
            <person name="Kobel C.M."/>
            <person name="Greve T."/>
        </authorList>
    </citation>
    <scope>NUCLEOTIDE SEQUENCE</scope>
    <source>
        <strain evidence="3">AUH_DF_2021</strain>
    </source>
</reference>
<dbReference type="Proteomes" id="UP001276902">
    <property type="component" value="Unassembled WGS sequence"/>
</dbReference>
<dbReference type="Pfam" id="PF00990">
    <property type="entry name" value="GGDEF"/>
    <property type="match status" value="1"/>
</dbReference>
<dbReference type="AlphaFoldDB" id="A0AB35UN21"/>
<feature type="transmembrane region" description="Helical" evidence="1">
    <location>
        <begin position="322"/>
        <end position="344"/>
    </location>
</feature>
<protein>
    <submittedName>
        <fullName evidence="3">GGDEF domain-containing protein</fullName>
    </submittedName>
</protein>
<dbReference type="GO" id="GO:0052621">
    <property type="term" value="F:diguanylate cyclase activity"/>
    <property type="evidence" value="ECO:0007669"/>
    <property type="project" value="TreeGrafter"/>
</dbReference>
<dbReference type="EMBL" id="JALDAW010000023">
    <property type="protein sequence ID" value="MDY5169548.1"/>
    <property type="molecule type" value="Genomic_DNA"/>
</dbReference>
<feature type="transmembrane region" description="Helical" evidence="1">
    <location>
        <begin position="200"/>
        <end position="217"/>
    </location>
</feature>
<evidence type="ECO:0000313" key="4">
    <source>
        <dbReference type="Proteomes" id="UP001276902"/>
    </source>
</evidence>
<comment type="caution">
    <text evidence="3">The sequence shown here is derived from an EMBL/GenBank/DDBJ whole genome shotgun (WGS) entry which is preliminary data.</text>
</comment>
<keyword evidence="1" id="KW-1133">Transmembrane helix</keyword>
<proteinExistence type="predicted"/>
<organism evidence="3 4">
    <name type="scientific">Dielma fastidiosa</name>
    <dbReference type="NCBI Taxonomy" id="1034346"/>
    <lineage>
        <taxon>Bacteria</taxon>
        <taxon>Bacillati</taxon>
        <taxon>Bacillota</taxon>
        <taxon>Erysipelotrichia</taxon>
        <taxon>Erysipelotrichales</taxon>
        <taxon>Erysipelotrichaceae</taxon>
        <taxon>Dielma</taxon>
    </lineage>
</organism>
<dbReference type="RefSeq" id="WP_320884746.1">
    <property type="nucleotide sequence ID" value="NZ_JALDAW010000023.1"/>
</dbReference>
<sequence>MKIIEKYFKILCVFSAFLIVLSAFNQYPIKMRTDVKQGFRPFESGWTCEMNSIESFPYMIEGNADAFWISNELPDVTENDSLIIRDSFKGLRVYVDQQLIYEYMPTVTTFNKIRGDIYLYIPLQTAYSHQKVSFEIIGDTQIPGGISMITIGDEAAHMLALLQENAINIVILLMMLLFGLGLIAVAAYLDFRKKTYDYRVFLYLGVFALISAVWLWTDSPAYHVNEADAAAVSLLSFISFMAIPLPIAAFVNVICVKQKRLLQVLINILYLNLLIQPLLYILNLTNFITLLPLTHALIVGSVVCMVYALIQEIKTSNSMMAKGILIALSILIVFSLVSLVQFYIKPIVTGRTSFMFGFIAFIILLVYFCIKRVWLLYEQNTKLALYHKLAYNDIMTNAKNRTAFNEKMAQLMNLSTESMALMILDINNLKQVNDQYGHHEGDEMIINTCHCILNAFSEIGEVYRIGGDEFVVLMLNKPENLDIYLSRLEMVIQRFNADHQHPISLAYGCAVGSDQTDIENLFKQADKNMYQCKFDQKAHNGQ</sequence>
<dbReference type="InterPro" id="IPR043128">
    <property type="entry name" value="Rev_trsase/Diguanyl_cyclase"/>
</dbReference>
<dbReference type="InterPro" id="IPR050469">
    <property type="entry name" value="Diguanylate_Cyclase"/>
</dbReference>
<dbReference type="PROSITE" id="PS50887">
    <property type="entry name" value="GGDEF"/>
    <property type="match status" value="1"/>
</dbReference>
<dbReference type="CDD" id="cd01949">
    <property type="entry name" value="GGDEF"/>
    <property type="match status" value="1"/>
</dbReference>
<feature type="transmembrane region" description="Helical" evidence="1">
    <location>
        <begin position="350"/>
        <end position="370"/>
    </location>
</feature>
<gene>
    <name evidence="3" type="ORF">MQE39_15610</name>
</gene>
<name>A0AB35UN21_9FIRM</name>
<dbReference type="SMART" id="SM00267">
    <property type="entry name" value="GGDEF"/>
    <property type="match status" value="1"/>
</dbReference>
<evidence type="ECO:0000313" key="3">
    <source>
        <dbReference type="EMBL" id="MDY5169548.1"/>
    </source>
</evidence>
<dbReference type="InterPro" id="IPR029787">
    <property type="entry name" value="Nucleotide_cyclase"/>
</dbReference>
<feature type="transmembrane region" description="Helical" evidence="1">
    <location>
        <begin position="229"/>
        <end position="254"/>
    </location>
</feature>
<dbReference type="NCBIfam" id="TIGR00254">
    <property type="entry name" value="GGDEF"/>
    <property type="match status" value="1"/>
</dbReference>
<accession>A0AB35UN21</accession>
<dbReference type="GO" id="GO:1902201">
    <property type="term" value="P:negative regulation of bacterial-type flagellum-dependent cell motility"/>
    <property type="evidence" value="ECO:0007669"/>
    <property type="project" value="TreeGrafter"/>
</dbReference>
<feature type="domain" description="GGDEF" evidence="2">
    <location>
        <begin position="417"/>
        <end position="542"/>
    </location>
</feature>
<feature type="transmembrane region" description="Helical" evidence="1">
    <location>
        <begin position="261"/>
        <end position="281"/>
    </location>
</feature>
<dbReference type="GO" id="GO:0005886">
    <property type="term" value="C:plasma membrane"/>
    <property type="evidence" value="ECO:0007669"/>
    <property type="project" value="TreeGrafter"/>
</dbReference>
<feature type="transmembrane region" description="Helical" evidence="1">
    <location>
        <begin position="166"/>
        <end position="188"/>
    </location>
</feature>
<feature type="transmembrane region" description="Helical" evidence="1">
    <location>
        <begin position="287"/>
        <end position="310"/>
    </location>
</feature>
<keyword evidence="1" id="KW-0472">Membrane</keyword>
<dbReference type="PANTHER" id="PTHR45138">
    <property type="entry name" value="REGULATORY COMPONENTS OF SENSORY TRANSDUCTION SYSTEM"/>
    <property type="match status" value="1"/>
</dbReference>
<dbReference type="SUPFAM" id="SSF55073">
    <property type="entry name" value="Nucleotide cyclase"/>
    <property type="match status" value="1"/>
</dbReference>
<evidence type="ECO:0000256" key="1">
    <source>
        <dbReference type="SAM" id="Phobius"/>
    </source>
</evidence>
<dbReference type="Gene3D" id="3.30.70.270">
    <property type="match status" value="1"/>
</dbReference>